<protein>
    <recommendedName>
        <fullName evidence="4">DUF748 domain-containing protein</fullName>
    </recommendedName>
</protein>
<evidence type="ECO:0000313" key="2">
    <source>
        <dbReference type="EMBL" id="VVN14340.1"/>
    </source>
</evidence>
<dbReference type="InterPro" id="IPR052894">
    <property type="entry name" value="AsmA-related"/>
</dbReference>
<dbReference type="GO" id="GO:0090313">
    <property type="term" value="P:regulation of protein targeting to membrane"/>
    <property type="evidence" value="ECO:0007669"/>
    <property type="project" value="TreeGrafter"/>
</dbReference>
<dbReference type="RefSeq" id="WP_038996580.1">
    <property type="nucleotide sequence ID" value="NZ_OZ024668.1"/>
</dbReference>
<dbReference type="PANTHER" id="PTHR30441">
    <property type="entry name" value="DUF748 DOMAIN-CONTAINING PROTEIN"/>
    <property type="match status" value="1"/>
</dbReference>
<proteinExistence type="predicted"/>
<evidence type="ECO:0000313" key="1">
    <source>
        <dbReference type="EMBL" id="CAK9890739.1"/>
    </source>
</evidence>
<name>A0A5E6V9H5_PSEFL</name>
<gene>
    <name evidence="1" type="ORF">PS652_03588</name>
    <name evidence="2" type="ORF">PS652_03981</name>
</gene>
<dbReference type="Pfam" id="PF05359">
    <property type="entry name" value="DUF748"/>
    <property type="match status" value="1"/>
</dbReference>
<dbReference type="Proteomes" id="UP000326595">
    <property type="component" value="Chromosome"/>
</dbReference>
<organism evidence="2">
    <name type="scientific">Pseudomonas fluorescens</name>
    <dbReference type="NCBI Taxonomy" id="294"/>
    <lineage>
        <taxon>Bacteria</taxon>
        <taxon>Pseudomonadati</taxon>
        <taxon>Pseudomonadota</taxon>
        <taxon>Gammaproteobacteria</taxon>
        <taxon>Pseudomonadales</taxon>
        <taxon>Pseudomonadaceae</taxon>
        <taxon>Pseudomonas</taxon>
    </lineage>
</organism>
<dbReference type="InterPro" id="IPR008023">
    <property type="entry name" value="DUF748"/>
</dbReference>
<dbReference type="AlphaFoldDB" id="A0A5E6V9H5"/>
<evidence type="ECO:0008006" key="4">
    <source>
        <dbReference type="Google" id="ProtNLM"/>
    </source>
</evidence>
<accession>A0A5E6V9H5</accession>
<dbReference type="PANTHER" id="PTHR30441:SF8">
    <property type="entry name" value="DUF748 DOMAIN-CONTAINING PROTEIN"/>
    <property type="match status" value="1"/>
</dbReference>
<dbReference type="EMBL" id="OZ024668">
    <property type="protein sequence ID" value="CAK9890739.1"/>
    <property type="molecule type" value="Genomic_DNA"/>
</dbReference>
<reference evidence="2" key="1">
    <citation type="submission" date="2019-09" db="EMBL/GenBank/DDBJ databases">
        <authorList>
            <person name="Chandra G."/>
            <person name="Truman W A."/>
        </authorList>
    </citation>
    <scope>NUCLEOTIDE SEQUENCE [LARGE SCALE GENOMIC DNA]</scope>
    <source>
        <strain evidence="2">PS652</strain>
    </source>
</reference>
<reference evidence="1 3" key="2">
    <citation type="submission" date="2024-03" db="EMBL/GenBank/DDBJ databases">
        <authorList>
            <person name="Alaster D. Moffat"/>
            <person name="Govind Chandra"/>
            <person name="Andrew W. Truman"/>
        </authorList>
    </citation>
    <scope>NUCLEOTIDE SEQUENCE [LARGE SCALE GENOMIC DNA]</scope>
    <source>
        <strain evidence="1">PS652</strain>
    </source>
</reference>
<sequence>MKRRYRWPLWGLLTVALLLLALHLTLPVLVRNYLNDKLADMGDYRGQITDVDLALWRGAYKINGLNIIKTTGKVPVPFLEAPLIDLSVSWHSLWHDQAVVAEVTFLKPQLNFVDGASKQTSQTGQGTDWRQQLEKLLPITLNEVRIDDGTLSFRNFNSKPPVNLKATQLNASIRNLTNVEDRKGRRDATFDGKARLLGDASVESSATFDPFSDFDDFKFRLRATGIELRRLNDFASAYGKFDFNAGHGDLVIEAQAQQGRLTGYIKPLLRDVDVFNWQQDVESQDKGFFRSIWEALVGGSETVLKNQGKNQFATRVELSGSVRKSNISAFEAFLQILRNGFVQAFNARYEQTPPKAD</sequence>
<dbReference type="GO" id="GO:0005886">
    <property type="term" value="C:plasma membrane"/>
    <property type="evidence" value="ECO:0007669"/>
    <property type="project" value="TreeGrafter"/>
</dbReference>
<dbReference type="EMBL" id="CABVHG010000026">
    <property type="protein sequence ID" value="VVN14340.1"/>
    <property type="molecule type" value="Genomic_DNA"/>
</dbReference>
<evidence type="ECO:0000313" key="3">
    <source>
        <dbReference type="Proteomes" id="UP000326595"/>
    </source>
</evidence>